<dbReference type="EMBL" id="LRQI01000093">
    <property type="protein sequence ID" value="KXA36222.1"/>
    <property type="molecule type" value="Genomic_DNA"/>
</dbReference>
<evidence type="ECO:0000256" key="1">
    <source>
        <dbReference type="ARBA" id="ARBA00006817"/>
    </source>
</evidence>
<evidence type="ECO:0000313" key="3">
    <source>
        <dbReference type="EMBL" id="KXA36222.1"/>
    </source>
</evidence>
<dbReference type="SUPFAM" id="SSF55961">
    <property type="entry name" value="Bet v1-like"/>
    <property type="match status" value="1"/>
</dbReference>
<proteinExistence type="inferred from homology"/>
<gene>
    <name evidence="3" type="ORF">HMPREF3225_02341</name>
</gene>
<name>A0ABD4ECW3_STALU</name>
<organism evidence="3 4">
    <name type="scientific">Staphylococcus lugdunensis</name>
    <dbReference type="NCBI Taxonomy" id="28035"/>
    <lineage>
        <taxon>Bacteria</taxon>
        <taxon>Bacillati</taxon>
        <taxon>Bacillota</taxon>
        <taxon>Bacilli</taxon>
        <taxon>Bacillales</taxon>
        <taxon>Staphylococcaceae</taxon>
        <taxon>Staphylococcus</taxon>
    </lineage>
</organism>
<dbReference type="InterPro" id="IPR013538">
    <property type="entry name" value="ASHA1/2-like_C"/>
</dbReference>
<dbReference type="Gene3D" id="3.30.530.20">
    <property type="match status" value="1"/>
</dbReference>
<dbReference type="InterPro" id="IPR023393">
    <property type="entry name" value="START-like_dom_sf"/>
</dbReference>
<comment type="similarity">
    <text evidence="1">Belongs to the AHA1 family.</text>
</comment>
<evidence type="ECO:0000313" key="4">
    <source>
        <dbReference type="Proteomes" id="UP000070063"/>
    </source>
</evidence>
<sequence length="144" mass="17036">MIQHHRRIVDMELNAKMQINVEPDKAYEAFVDPAKIGRFWFSSSSERWETGKTIQLQYKEYDATTEIFIKETITNEQIKFQWGTYQGEICFEPSAEGTIVSVREYPYHEQDVQMMLDKTEGWVYMLTCLKSYLEFNAIIRGGLR</sequence>
<feature type="domain" description="Activator of Hsp90 ATPase homologue 1/2-like C-terminal" evidence="2">
    <location>
        <begin position="21"/>
        <end position="134"/>
    </location>
</feature>
<dbReference type="AlphaFoldDB" id="A0ABD4ECW3"/>
<dbReference type="Pfam" id="PF08327">
    <property type="entry name" value="AHSA1"/>
    <property type="match status" value="1"/>
</dbReference>
<comment type="caution">
    <text evidence="3">The sequence shown here is derived from an EMBL/GenBank/DDBJ whole genome shotgun (WGS) entry which is preliminary data.</text>
</comment>
<accession>A0ABD4ECW3</accession>
<evidence type="ECO:0000259" key="2">
    <source>
        <dbReference type="Pfam" id="PF08327"/>
    </source>
</evidence>
<reference evidence="3 4" key="1">
    <citation type="submission" date="2016-01" db="EMBL/GenBank/DDBJ databases">
        <authorList>
            <person name="Mitreva M."/>
            <person name="Pepin K.H."/>
            <person name="Mihindukulasuriya K.A."/>
            <person name="Fulton R."/>
            <person name="Fronick C."/>
            <person name="O'Laughlin M."/>
            <person name="Miner T."/>
            <person name="Herter B."/>
            <person name="Rosa B.A."/>
            <person name="Cordes M."/>
            <person name="Tomlinson C."/>
            <person name="Wollam A."/>
            <person name="Palsikar V.B."/>
            <person name="Mardis E.R."/>
            <person name="Wilson R.K."/>
        </authorList>
    </citation>
    <scope>NUCLEOTIDE SEQUENCE [LARGE SCALE GENOMIC DNA]</scope>
    <source>
        <strain evidence="3 4">MJR7738</strain>
    </source>
</reference>
<protein>
    <recommendedName>
        <fullName evidence="2">Activator of Hsp90 ATPase homologue 1/2-like C-terminal domain-containing protein</fullName>
    </recommendedName>
</protein>
<dbReference type="Proteomes" id="UP000070063">
    <property type="component" value="Unassembled WGS sequence"/>
</dbReference>